<reference evidence="2" key="1">
    <citation type="submission" date="2017-09" db="EMBL/GenBank/DDBJ databases">
        <title>Metaegenomics of thermophilic ammonia-oxidizing enrichment culture.</title>
        <authorList>
            <person name="Kato S."/>
            <person name="Suzuki K."/>
        </authorList>
    </citation>
    <scope>NUCLEOTIDE SEQUENCE [LARGE SCALE GENOMIC DNA]</scope>
</reference>
<organism evidence="1 2">
    <name type="scientific">Candidatus Fervidibacter japonicus</name>
    <dbReference type="NCBI Taxonomy" id="2035412"/>
    <lineage>
        <taxon>Bacteria</taxon>
        <taxon>Candidatus Fervidibacterota</taxon>
        <taxon>Candidatus Fervidibacter</taxon>
    </lineage>
</organism>
<sequence length="31" mass="3284">MKPFIGIVLGALIGLVVQQVLVWVTKGECAT</sequence>
<accession>A0A2H5XAS7</accession>
<evidence type="ECO:0000313" key="2">
    <source>
        <dbReference type="Proteomes" id="UP000236173"/>
    </source>
</evidence>
<dbReference type="AlphaFoldDB" id="A0A2H5XAS7"/>
<protein>
    <submittedName>
        <fullName evidence="1">Uncharacterized protein</fullName>
    </submittedName>
</protein>
<name>A0A2H5XAS7_9BACT</name>
<gene>
    <name evidence="1" type="ORF">HRbin17_00706</name>
</gene>
<comment type="caution">
    <text evidence="1">The sequence shown here is derived from an EMBL/GenBank/DDBJ whole genome shotgun (WGS) entry which is preliminary data.</text>
</comment>
<evidence type="ECO:0000313" key="1">
    <source>
        <dbReference type="EMBL" id="GBC98207.1"/>
    </source>
</evidence>
<proteinExistence type="predicted"/>
<dbReference type="Proteomes" id="UP000236173">
    <property type="component" value="Unassembled WGS sequence"/>
</dbReference>
<dbReference type="EMBL" id="BEHT01000007">
    <property type="protein sequence ID" value="GBC98207.1"/>
    <property type="molecule type" value="Genomic_DNA"/>
</dbReference>